<dbReference type="SUPFAM" id="SSF51735">
    <property type="entry name" value="NAD(P)-binding Rossmann-fold domains"/>
    <property type="match status" value="1"/>
</dbReference>
<protein>
    <submittedName>
        <fullName evidence="4">Levodione reductase</fullName>
        <ecNumber evidence="4">1.1.1.-</ecNumber>
    </submittedName>
</protein>
<reference evidence="5 6" key="1">
    <citation type="submission" date="2019-11" db="EMBL/GenBank/DDBJ databases">
        <authorList>
            <person name="Holert J."/>
        </authorList>
    </citation>
    <scope>NUCLEOTIDE SEQUENCE [LARGE SCALE GENOMIC DNA]</scope>
    <source>
        <strain evidence="3">BC3_2A</strain>
        <strain evidence="4">SB11_1A</strain>
    </source>
</reference>
<dbReference type="Proteomes" id="UP000439591">
    <property type="component" value="Unassembled WGS sequence"/>
</dbReference>
<dbReference type="AlphaFoldDB" id="A0A5S9N9C3"/>
<gene>
    <name evidence="4" type="primary">lvr_2</name>
    <name evidence="3" type="synonym">lvr_1</name>
    <name evidence="4" type="ORF">IHBHHGIJ_01092</name>
    <name evidence="3" type="ORF">KFEGEMFD_00059</name>
</gene>
<sequence>MLLNGKVVIVSGIGPGLGQELAVEAAKQGASVAMCARTMSKLDQAEAAIAALDLGIEVLKVATDISDREQCANLVTQTVARFGRIDVLFNSAYNPGEFGPIESANLDSWRAAMDVNLFGTMALTLEAIPQMKKQGSGAIVMINTMVTRKPLHTQGGYGASKAALANATSHLALELGRYNIRVNSAYMGWMWGPAVEGYLQMNASAGGPSVTEQAAVISKNIPIGHIPDDADCAKAAIFLGSDYACAITGAALDVNGGEYLPH</sequence>
<evidence type="ECO:0000256" key="1">
    <source>
        <dbReference type="ARBA" id="ARBA00006484"/>
    </source>
</evidence>
<evidence type="ECO:0000313" key="4">
    <source>
        <dbReference type="EMBL" id="CAA0086699.1"/>
    </source>
</evidence>
<name>A0A5S9N9C3_9GAMM</name>
<dbReference type="NCBIfam" id="NF005909">
    <property type="entry name" value="PRK07890.1"/>
    <property type="match status" value="1"/>
</dbReference>
<dbReference type="OrthoDB" id="9780084at2"/>
<dbReference type="PRINTS" id="PR00080">
    <property type="entry name" value="SDRFAMILY"/>
</dbReference>
<evidence type="ECO:0000313" key="5">
    <source>
        <dbReference type="Proteomes" id="UP000435877"/>
    </source>
</evidence>
<accession>A0A5S9N9C3</accession>
<dbReference type="InterPro" id="IPR036291">
    <property type="entry name" value="NAD(P)-bd_dom_sf"/>
</dbReference>
<dbReference type="PANTHER" id="PTHR24321">
    <property type="entry name" value="DEHYDROGENASES, SHORT CHAIN"/>
    <property type="match status" value="1"/>
</dbReference>
<dbReference type="Proteomes" id="UP000435877">
    <property type="component" value="Unassembled WGS sequence"/>
</dbReference>
<dbReference type="FunFam" id="3.40.50.720:FF:000084">
    <property type="entry name" value="Short-chain dehydrogenase reductase"/>
    <property type="match status" value="1"/>
</dbReference>
<comment type="similarity">
    <text evidence="1">Belongs to the short-chain dehydrogenases/reductases (SDR) family.</text>
</comment>
<dbReference type="InterPro" id="IPR002347">
    <property type="entry name" value="SDR_fam"/>
</dbReference>
<dbReference type="EMBL" id="CACSIM010000001">
    <property type="protein sequence ID" value="CAA0078388.1"/>
    <property type="molecule type" value="Genomic_DNA"/>
</dbReference>
<dbReference type="PANTHER" id="PTHR24321:SF8">
    <property type="entry name" value="ESTRADIOL 17-BETA-DEHYDROGENASE 8-RELATED"/>
    <property type="match status" value="1"/>
</dbReference>
<keyword evidence="5" id="KW-1185">Reference proteome</keyword>
<dbReference type="Pfam" id="PF13561">
    <property type="entry name" value="adh_short_C2"/>
    <property type="match status" value="1"/>
</dbReference>
<proteinExistence type="inferred from homology"/>
<organism evidence="4 5">
    <name type="scientific">Zhongshania aliphaticivorans</name>
    <dbReference type="NCBI Taxonomy" id="1470434"/>
    <lineage>
        <taxon>Bacteria</taxon>
        <taxon>Pseudomonadati</taxon>
        <taxon>Pseudomonadota</taxon>
        <taxon>Gammaproteobacteria</taxon>
        <taxon>Cellvibrionales</taxon>
        <taxon>Spongiibacteraceae</taxon>
        <taxon>Zhongshania</taxon>
    </lineage>
</organism>
<evidence type="ECO:0000256" key="2">
    <source>
        <dbReference type="ARBA" id="ARBA00023002"/>
    </source>
</evidence>
<evidence type="ECO:0000313" key="3">
    <source>
        <dbReference type="EMBL" id="CAA0078388.1"/>
    </source>
</evidence>
<dbReference type="GO" id="GO:0016491">
    <property type="term" value="F:oxidoreductase activity"/>
    <property type="evidence" value="ECO:0007669"/>
    <property type="project" value="UniProtKB-KW"/>
</dbReference>
<keyword evidence="2 4" id="KW-0560">Oxidoreductase</keyword>
<dbReference type="EC" id="1.1.1.-" evidence="4"/>
<dbReference type="PRINTS" id="PR00081">
    <property type="entry name" value="GDHRDH"/>
</dbReference>
<dbReference type="CDD" id="cd05233">
    <property type="entry name" value="SDR_c"/>
    <property type="match status" value="1"/>
</dbReference>
<dbReference type="EMBL" id="CACSIK010000001">
    <property type="protein sequence ID" value="CAA0086699.1"/>
    <property type="molecule type" value="Genomic_DNA"/>
</dbReference>
<dbReference type="Gene3D" id="3.40.50.720">
    <property type="entry name" value="NAD(P)-binding Rossmann-like Domain"/>
    <property type="match status" value="1"/>
</dbReference>
<evidence type="ECO:0000313" key="6">
    <source>
        <dbReference type="Proteomes" id="UP000439591"/>
    </source>
</evidence>
<dbReference type="RefSeq" id="WP_159267732.1">
    <property type="nucleotide sequence ID" value="NZ_CACSIK010000001.1"/>
</dbReference>